<sequence length="71" mass="7744">MLYAAVNNNAVLALDGTTGQFRWQTRFADTIRDLALAPTNPLQLYVSTSSGQLAALDSSSGYLHWLRSLAE</sequence>
<proteinExistence type="predicted"/>
<dbReference type="EMBL" id="BKZV01000007">
    <property type="protein sequence ID" value="GER85394.1"/>
    <property type="molecule type" value="Genomic_DNA"/>
</dbReference>
<accession>A0A5J4KA11</accession>
<keyword evidence="2" id="KW-1185">Reference proteome</keyword>
<protein>
    <recommendedName>
        <fullName evidence="3">Bulb-type lectin domain-containing protein</fullName>
    </recommendedName>
</protein>
<evidence type="ECO:0000313" key="2">
    <source>
        <dbReference type="Proteomes" id="UP000334820"/>
    </source>
</evidence>
<dbReference type="InterPro" id="IPR011047">
    <property type="entry name" value="Quinoprotein_ADH-like_sf"/>
</dbReference>
<gene>
    <name evidence="1" type="ORF">KTAU_40290</name>
</gene>
<dbReference type="Proteomes" id="UP000334820">
    <property type="component" value="Unassembled WGS sequence"/>
</dbReference>
<reference evidence="1 2" key="1">
    <citation type="journal article" date="2019" name="Int. J. Syst. Evol. Microbiol.">
        <title>Thermogemmatispora aurantia sp. nov. and Thermogemmatispora argillosa sp. nov., within the class Ktedonobacteria, and emended description of the genus Thermogemmatispora.</title>
        <authorList>
            <person name="Zheng Y."/>
            <person name="Wang C.M."/>
            <person name="Sakai Y."/>
            <person name="Abe K."/>
            <person name="Yokota A."/>
            <person name="Yabe S."/>
        </authorList>
    </citation>
    <scope>NUCLEOTIDE SEQUENCE [LARGE SCALE GENOMIC DNA]</scope>
    <source>
        <strain evidence="1 2">A1-2</strain>
    </source>
</reference>
<evidence type="ECO:0000313" key="1">
    <source>
        <dbReference type="EMBL" id="GER85394.1"/>
    </source>
</evidence>
<dbReference type="SUPFAM" id="SSF50998">
    <property type="entry name" value="Quinoprotein alcohol dehydrogenase-like"/>
    <property type="match status" value="1"/>
</dbReference>
<organism evidence="1 2">
    <name type="scientific">Thermogemmatispora aurantia</name>
    <dbReference type="NCBI Taxonomy" id="2045279"/>
    <lineage>
        <taxon>Bacteria</taxon>
        <taxon>Bacillati</taxon>
        <taxon>Chloroflexota</taxon>
        <taxon>Ktedonobacteria</taxon>
        <taxon>Thermogemmatisporales</taxon>
        <taxon>Thermogemmatisporaceae</taxon>
        <taxon>Thermogemmatispora</taxon>
    </lineage>
</organism>
<dbReference type="Gene3D" id="2.40.10.480">
    <property type="match status" value="1"/>
</dbReference>
<dbReference type="RefSeq" id="WP_151729887.1">
    <property type="nucleotide sequence ID" value="NZ_BKZV01000007.1"/>
</dbReference>
<dbReference type="AlphaFoldDB" id="A0A5J4KA11"/>
<name>A0A5J4KA11_9CHLR</name>
<comment type="caution">
    <text evidence="1">The sequence shown here is derived from an EMBL/GenBank/DDBJ whole genome shotgun (WGS) entry which is preliminary data.</text>
</comment>
<evidence type="ECO:0008006" key="3">
    <source>
        <dbReference type="Google" id="ProtNLM"/>
    </source>
</evidence>